<dbReference type="RefSeq" id="WP_013080380.1">
    <property type="nucleotide sequence ID" value="NZ_CP027850.1"/>
</dbReference>
<gene>
    <name evidence="1" type="ORF">B7G68_16880</name>
</gene>
<dbReference type="EMBL" id="CP027850">
    <property type="protein sequence ID" value="AVQ03373.1"/>
    <property type="molecule type" value="Genomic_DNA"/>
</dbReference>
<evidence type="ECO:0008006" key="3">
    <source>
        <dbReference type="Google" id="ProtNLM"/>
    </source>
</evidence>
<accession>A0ABN5IY66</accession>
<dbReference type="InterPro" id="IPR046880">
    <property type="entry name" value="TPR-S"/>
</dbReference>
<dbReference type="Proteomes" id="UP000240527">
    <property type="component" value="Chromosome"/>
</dbReference>
<reference evidence="1 2" key="1">
    <citation type="journal article" date="2015" name="Biotechnol. Bioeng.">
        <title>Genome sequence and phenotypic characterization of Caulobacter segnis.</title>
        <authorList>
            <person name="Patel S."/>
            <person name="Fletcher B."/>
            <person name="Scott D.C."/>
            <person name="Ely B."/>
        </authorList>
    </citation>
    <scope>NUCLEOTIDE SEQUENCE [LARGE SCALE GENOMIC DNA]</scope>
    <source>
        <strain evidence="1 2">TK0059</strain>
    </source>
</reference>
<name>A0ABN5IY66_9CAUL</name>
<keyword evidence="2" id="KW-1185">Reference proteome</keyword>
<evidence type="ECO:0000313" key="2">
    <source>
        <dbReference type="Proteomes" id="UP000240527"/>
    </source>
</evidence>
<organism evidence="1 2">
    <name type="scientific">Caulobacter segnis</name>
    <dbReference type="NCBI Taxonomy" id="88688"/>
    <lineage>
        <taxon>Bacteria</taxon>
        <taxon>Pseudomonadati</taxon>
        <taxon>Pseudomonadota</taxon>
        <taxon>Alphaproteobacteria</taxon>
        <taxon>Caulobacterales</taxon>
        <taxon>Caulobacteraceae</taxon>
        <taxon>Caulobacter</taxon>
    </lineage>
</organism>
<dbReference type="Pfam" id="PF20308">
    <property type="entry name" value="TPR-S"/>
    <property type="match status" value="1"/>
</dbReference>
<sequence>MPASPPFVDIGVLIRAGAVDQAWALFAQAGLTASEDPAALILKGRLLKERARAARGDARRDLFGQAAGAYREAAARGEGAYALINAASLSLLAGDEEGGRRHALAALAAPGDDTPFYEAATRAEALLLLRRMDEAKAALQQAVARGPRAWEDHAVTLRQFRLILSSLGQPDDWLSILAPPRALHFTGQMTLSADEDALLDVIAGFLERERVAFGYGALAAGADLLVAEALVAAGAELHVILPLDQKAFRARSVSPWGGAWEARYDRLLATAQSVCVTGPGLDQVSSGALALGDETAMGMAVLRAAGLAGDAIQLAVSTRDAADAFATARWRDTDRCQCMLRPTAPVGAAPTGPMPPSRLTSAAALGCVLDLTPDGESEAALAALARLIAAEPEPLSAPSWSGHNLLLTYATPLAAEAVAIRLRDAFGARLRMAAAYGPVETVANPFGAGRLAIGSTPETVADLLRVTPPGGFYLEPCFAATLALDVSNDKARRITNLTGDTVGPYALAPGA</sequence>
<proteinExistence type="predicted"/>
<evidence type="ECO:0000313" key="1">
    <source>
        <dbReference type="EMBL" id="AVQ03373.1"/>
    </source>
</evidence>
<protein>
    <recommendedName>
        <fullName evidence="3">DUF4071 domain-containing protein</fullName>
    </recommendedName>
</protein>